<sequence>MPDITVLKEMLAAGPGCAIANGFLNGFETTKVKLQLHSQQHANGAGNISQSHHHHVAHNKPTMMPMTAGHTATNVTSTRMLHTPRPAASVVYPNATMVGVMTQIAREEGIVRGLLTPGLSASLTRSMLYGAYRVGLYPTIRDKVGQWSNNESSKNSATLIRNRILSGMITGGLGSMLSCPLDVVRTRLQADAGVIMAKSISCKNPSIPPLYYATGLRQGQPVRYSGMVSALMTIWRDEGLSQGLYRGASVTIARACVLNGAQLASYDTMKQYALARGRQQQTHANGSQWAQEGPLLHVTCAFLSGVLAQTVIMPIDTVKSHMMLGKGWNDVMNNVGRLLSPDGRTVHPLQLCKWMYRGWLPACTGQGLIMVLQMPLIEAFRRKLGVAAI</sequence>
<evidence type="ECO:0000256" key="1">
    <source>
        <dbReference type="ARBA" id="ARBA00004141"/>
    </source>
</evidence>
<keyword evidence="7 8" id="KW-0472">Membrane</keyword>
<dbReference type="Pfam" id="PF00153">
    <property type="entry name" value="Mito_carr"/>
    <property type="match status" value="2"/>
</dbReference>
<reference evidence="10" key="1">
    <citation type="submission" date="2020-06" db="EMBL/GenBank/DDBJ databases">
        <authorList>
            <consortium name="Plant Systems Biology data submission"/>
        </authorList>
    </citation>
    <scope>NUCLEOTIDE SEQUENCE</scope>
    <source>
        <strain evidence="10">D6</strain>
    </source>
</reference>
<keyword evidence="3 9" id="KW-0813">Transport</keyword>
<dbReference type="PROSITE" id="PS50920">
    <property type="entry name" value="SOLCAR"/>
    <property type="match status" value="2"/>
</dbReference>
<evidence type="ECO:0000256" key="6">
    <source>
        <dbReference type="ARBA" id="ARBA00022989"/>
    </source>
</evidence>
<dbReference type="SUPFAM" id="SSF103506">
    <property type="entry name" value="Mitochondrial carrier"/>
    <property type="match status" value="1"/>
</dbReference>
<dbReference type="GO" id="GO:0055085">
    <property type="term" value="P:transmembrane transport"/>
    <property type="evidence" value="ECO:0007669"/>
    <property type="project" value="InterPro"/>
</dbReference>
<proteinExistence type="inferred from homology"/>
<gene>
    <name evidence="10" type="ORF">SEMRO_276_G105950.1</name>
</gene>
<comment type="similarity">
    <text evidence="2 9">Belongs to the mitochondrial carrier (TC 2.A.29) family.</text>
</comment>
<evidence type="ECO:0000256" key="9">
    <source>
        <dbReference type="RuleBase" id="RU000488"/>
    </source>
</evidence>
<comment type="subcellular location">
    <subcellularLocation>
        <location evidence="1">Membrane</location>
        <topology evidence="1">Multi-pass membrane protein</topology>
    </subcellularLocation>
</comment>
<dbReference type="EMBL" id="CAICTM010000275">
    <property type="protein sequence ID" value="CAB9506709.1"/>
    <property type="molecule type" value="Genomic_DNA"/>
</dbReference>
<protein>
    <submittedName>
        <fullName evidence="10">Uncoupling protein</fullName>
    </submittedName>
</protein>
<evidence type="ECO:0000256" key="8">
    <source>
        <dbReference type="PROSITE-ProRule" id="PRU00282"/>
    </source>
</evidence>
<accession>A0A9N8DQB4</accession>
<evidence type="ECO:0000256" key="7">
    <source>
        <dbReference type="ARBA" id="ARBA00023136"/>
    </source>
</evidence>
<dbReference type="GO" id="GO:0016020">
    <property type="term" value="C:membrane"/>
    <property type="evidence" value="ECO:0007669"/>
    <property type="project" value="UniProtKB-SubCell"/>
</dbReference>
<name>A0A9N8DQB4_9STRA</name>
<dbReference type="InterPro" id="IPR002067">
    <property type="entry name" value="MCP"/>
</dbReference>
<evidence type="ECO:0000256" key="5">
    <source>
        <dbReference type="ARBA" id="ARBA00022737"/>
    </source>
</evidence>
<feature type="repeat" description="Solcar" evidence="8">
    <location>
        <begin position="292"/>
        <end position="383"/>
    </location>
</feature>
<dbReference type="Proteomes" id="UP001153069">
    <property type="component" value="Unassembled WGS sequence"/>
</dbReference>
<comment type="caution">
    <text evidence="10">The sequence shown here is derived from an EMBL/GenBank/DDBJ whole genome shotgun (WGS) entry which is preliminary data.</text>
</comment>
<dbReference type="Gene3D" id="1.50.40.10">
    <property type="entry name" value="Mitochondrial carrier domain"/>
    <property type="match status" value="1"/>
</dbReference>
<dbReference type="InterPro" id="IPR050391">
    <property type="entry name" value="Mito_Metabolite_Transporter"/>
</dbReference>
<evidence type="ECO:0000313" key="11">
    <source>
        <dbReference type="Proteomes" id="UP001153069"/>
    </source>
</evidence>
<dbReference type="PANTHER" id="PTHR45618">
    <property type="entry name" value="MITOCHONDRIAL DICARBOXYLATE CARRIER-RELATED"/>
    <property type="match status" value="1"/>
</dbReference>
<organism evidence="10 11">
    <name type="scientific">Seminavis robusta</name>
    <dbReference type="NCBI Taxonomy" id="568900"/>
    <lineage>
        <taxon>Eukaryota</taxon>
        <taxon>Sar</taxon>
        <taxon>Stramenopiles</taxon>
        <taxon>Ochrophyta</taxon>
        <taxon>Bacillariophyta</taxon>
        <taxon>Bacillariophyceae</taxon>
        <taxon>Bacillariophycidae</taxon>
        <taxon>Naviculales</taxon>
        <taxon>Naviculaceae</taxon>
        <taxon>Seminavis</taxon>
    </lineage>
</organism>
<keyword evidence="6" id="KW-1133">Transmembrane helix</keyword>
<dbReference type="PRINTS" id="PR00926">
    <property type="entry name" value="MITOCARRIER"/>
</dbReference>
<dbReference type="AlphaFoldDB" id="A0A9N8DQB4"/>
<dbReference type="OrthoDB" id="756301at2759"/>
<keyword evidence="4 8" id="KW-0812">Transmembrane</keyword>
<dbReference type="InterPro" id="IPR023395">
    <property type="entry name" value="MCP_dom_sf"/>
</dbReference>
<evidence type="ECO:0000256" key="4">
    <source>
        <dbReference type="ARBA" id="ARBA00022692"/>
    </source>
</evidence>
<evidence type="ECO:0000256" key="2">
    <source>
        <dbReference type="ARBA" id="ARBA00006375"/>
    </source>
</evidence>
<feature type="repeat" description="Solcar" evidence="8">
    <location>
        <begin position="158"/>
        <end position="272"/>
    </location>
</feature>
<keyword evidence="11" id="KW-1185">Reference proteome</keyword>
<dbReference type="InterPro" id="IPR018108">
    <property type="entry name" value="MCP_transmembrane"/>
</dbReference>
<evidence type="ECO:0000313" key="10">
    <source>
        <dbReference type="EMBL" id="CAB9506709.1"/>
    </source>
</evidence>
<evidence type="ECO:0000256" key="3">
    <source>
        <dbReference type="ARBA" id="ARBA00022448"/>
    </source>
</evidence>
<keyword evidence="5" id="KW-0677">Repeat</keyword>